<evidence type="ECO:0000256" key="1">
    <source>
        <dbReference type="SAM" id="MobiDB-lite"/>
    </source>
</evidence>
<feature type="region of interest" description="Disordered" evidence="1">
    <location>
        <begin position="117"/>
        <end position="137"/>
    </location>
</feature>
<dbReference type="Proteomes" id="UP000473574">
    <property type="component" value="Unassembled WGS sequence"/>
</dbReference>
<dbReference type="RefSeq" id="WP_163664385.1">
    <property type="nucleotide sequence ID" value="NZ_QZCE01000002.1"/>
</dbReference>
<feature type="compositionally biased region" description="Basic residues" evidence="1">
    <location>
        <begin position="21"/>
        <end position="45"/>
    </location>
</feature>
<feature type="region of interest" description="Disordered" evidence="1">
    <location>
        <begin position="9"/>
        <end position="45"/>
    </location>
</feature>
<evidence type="ECO:0000313" key="2">
    <source>
        <dbReference type="EMBL" id="NEZ64252.1"/>
    </source>
</evidence>
<feature type="region of interest" description="Disordered" evidence="1">
    <location>
        <begin position="365"/>
        <end position="419"/>
    </location>
</feature>
<feature type="region of interest" description="Disordered" evidence="1">
    <location>
        <begin position="185"/>
        <end position="210"/>
    </location>
</feature>
<gene>
    <name evidence="2" type="ORF">D0962_15880</name>
</gene>
<reference evidence="2 3" key="1">
    <citation type="journal article" date="2020" name="Microb. Ecol.">
        <title>Ecogenomics of the Marine Benthic Filamentous Cyanobacterium Adonisia.</title>
        <authorList>
            <person name="Walter J.M."/>
            <person name="Coutinho F.H."/>
            <person name="Leomil L."/>
            <person name="Hargreaves P.I."/>
            <person name="Campeao M.E."/>
            <person name="Vieira V.V."/>
            <person name="Silva B.S."/>
            <person name="Fistarol G.O."/>
            <person name="Salomon P.S."/>
            <person name="Sawabe T."/>
            <person name="Mino S."/>
            <person name="Hosokawa M."/>
            <person name="Miyashita H."/>
            <person name="Maruyama F."/>
            <person name="van Verk M.C."/>
            <person name="Dutilh B.E."/>
            <person name="Thompson C.C."/>
            <person name="Thompson F.L."/>
        </authorList>
    </citation>
    <scope>NUCLEOTIDE SEQUENCE [LARGE SCALE GENOMIC DNA]</scope>
    <source>
        <strain evidence="2 3">CCMR0082</strain>
    </source>
</reference>
<evidence type="ECO:0000313" key="3">
    <source>
        <dbReference type="Proteomes" id="UP000473574"/>
    </source>
</evidence>
<dbReference type="EMBL" id="QZCE01000002">
    <property type="protein sequence ID" value="NEZ64252.1"/>
    <property type="molecule type" value="Genomic_DNA"/>
</dbReference>
<feature type="region of interest" description="Disordered" evidence="1">
    <location>
        <begin position="238"/>
        <end position="259"/>
    </location>
</feature>
<comment type="caution">
    <text evidence="2">The sequence shown here is derived from an EMBL/GenBank/DDBJ whole genome shotgun (WGS) entry which is preliminary data.</text>
</comment>
<name>A0A6M0S8Y1_9CYAN</name>
<organism evidence="2 3">
    <name type="scientific">Adonisia turfae CCMR0082</name>
    <dbReference type="NCBI Taxonomy" id="2304604"/>
    <lineage>
        <taxon>Bacteria</taxon>
        <taxon>Bacillati</taxon>
        <taxon>Cyanobacteriota</taxon>
        <taxon>Adonisia</taxon>
        <taxon>Adonisia turfae</taxon>
    </lineage>
</organism>
<feature type="compositionally biased region" description="Basic and acidic residues" evidence="1">
    <location>
        <begin position="365"/>
        <end position="383"/>
    </location>
</feature>
<protein>
    <submittedName>
        <fullName evidence="2">Uncharacterized protein</fullName>
    </submittedName>
</protein>
<feature type="compositionally biased region" description="Low complexity" evidence="1">
    <location>
        <begin position="201"/>
        <end position="210"/>
    </location>
</feature>
<feature type="compositionally biased region" description="Polar residues" evidence="1">
    <location>
        <begin position="388"/>
        <end position="413"/>
    </location>
</feature>
<accession>A0A6M0S8Y1</accession>
<dbReference type="AlphaFoldDB" id="A0A6M0S8Y1"/>
<proteinExistence type="predicted"/>
<feature type="compositionally biased region" description="Basic and acidic residues" evidence="1">
    <location>
        <begin position="248"/>
        <end position="259"/>
    </location>
</feature>
<sequence length="419" mass="46838">MRNRLLELERKVYTSPGKPGKPPRKRRGKRRPGLPKRGPRPVAARCRRRVRVRAQSFDWDEPIELIYNSERDSYVAQEPYAAAHDYEDEGYDEGYEASAFGLDEDDGAEAFEVESFEVDEDDESDTPVGQAFSAVDLDEETLAEDLDFSDLDSALEQETPSKAMSDSDFAADLQAIITGQKTYDKDRGGMVSANPDEQQMSTAAATDSTSALPDDIRETADNPHDVFSQMAQHMPHNQMNSTSLPLARSKEDTSDDEQKPHDVFDRMGHNMSYANSFDLGSISLEQRFDEFDDLLNKEKTIQSTAQSVLMDEFDELLDNEKRAQSRAQSAQLEEGASAQSVSASLALDEAALEEDLAQMYGVMTEEREPELQKTTPEMHKAMPEPDETTSNAESQSRIAQETVSELPEKTSNGETEETK</sequence>